<reference evidence="1 2" key="1">
    <citation type="submission" date="2018-06" db="EMBL/GenBank/DDBJ databases">
        <title>Genomic Encyclopedia of Archaeal and Bacterial Type Strains, Phase II (KMG-II): from individual species to whole genera.</title>
        <authorList>
            <person name="Goeker M."/>
        </authorList>
    </citation>
    <scope>NUCLEOTIDE SEQUENCE [LARGE SCALE GENOMIC DNA]</scope>
    <source>
        <strain evidence="1 2">DSM 21851</strain>
    </source>
</reference>
<sequence length="65" mass="7371">MFIADGDIRTLSVTEPLGRRQQQLGTLGSGKQIRFGSQLPAGSYWLRIQYKNKTHRAIKRLKAGR</sequence>
<evidence type="ECO:0008006" key="3">
    <source>
        <dbReference type="Google" id="ProtNLM"/>
    </source>
</evidence>
<proteinExistence type="predicted"/>
<name>A0A327WYE4_LARAB</name>
<dbReference type="EMBL" id="QLMC01000005">
    <property type="protein sequence ID" value="RAJ94575.1"/>
    <property type="molecule type" value="Genomic_DNA"/>
</dbReference>
<dbReference type="Proteomes" id="UP000248790">
    <property type="component" value="Unassembled WGS sequence"/>
</dbReference>
<protein>
    <recommendedName>
        <fullName evidence="3">Secreted protein (Por secretion system target)</fullName>
    </recommendedName>
</protein>
<organism evidence="1 2">
    <name type="scientific">Larkinella arboricola</name>
    <dbReference type="NCBI Taxonomy" id="643671"/>
    <lineage>
        <taxon>Bacteria</taxon>
        <taxon>Pseudomonadati</taxon>
        <taxon>Bacteroidota</taxon>
        <taxon>Cytophagia</taxon>
        <taxon>Cytophagales</taxon>
        <taxon>Spirosomataceae</taxon>
        <taxon>Larkinella</taxon>
    </lineage>
</organism>
<dbReference type="AlphaFoldDB" id="A0A327WYE4"/>
<accession>A0A327WYE4</accession>
<evidence type="ECO:0000313" key="1">
    <source>
        <dbReference type="EMBL" id="RAJ94575.1"/>
    </source>
</evidence>
<keyword evidence="2" id="KW-1185">Reference proteome</keyword>
<gene>
    <name evidence="1" type="ORF">LX87_04462</name>
</gene>
<evidence type="ECO:0000313" key="2">
    <source>
        <dbReference type="Proteomes" id="UP000248790"/>
    </source>
</evidence>
<dbReference type="RefSeq" id="WP_111630443.1">
    <property type="nucleotide sequence ID" value="NZ_QLMC01000005.1"/>
</dbReference>
<comment type="caution">
    <text evidence="1">The sequence shown here is derived from an EMBL/GenBank/DDBJ whole genome shotgun (WGS) entry which is preliminary data.</text>
</comment>